<evidence type="ECO:0000313" key="5">
    <source>
        <dbReference type="EMBL" id="MDC3416115.1"/>
    </source>
</evidence>
<dbReference type="GO" id="GO:0071555">
    <property type="term" value="P:cell wall organization"/>
    <property type="evidence" value="ECO:0007669"/>
    <property type="project" value="UniProtKB-KW"/>
</dbReference>
<keyword evidence="1" id="KW-0732">Signal</keyword>
<sequence>MANRKIVTGLLTVIALISLFPTIVLGSTDTDAIQTVKSYDSVQPTKEWTIEFNTEMDDESINNQTIYVEDSNQNKIPATVYLTDDKRKAKVIPPNGGYAAGETYKLTVTGQVYSTDKLLIKQGYAIEFTIEAKEVASDKSVVSFGVVTADILNVRGGPSTSSEKLGKLEYGDVVEIYSFDGSWAKIEYNGQDAYLHKDYLKLKSVSGATVIEGLNVVIDAGHGGQDPGALKNDLQEKDLNLDVSLKVADKLKELGANPILTRSTDEFLELYERVKYSNNNLGDIFVSIHVNSAVSTASGAEVYYNEGKGLNEMESILLAQKIQDQLVELVDMHDRGIKQGDFYVIRENETPAALVELGFITNDDDRKKLESDEYRTLFAEAITQGIVDYFKEAVN</sequence>
<dbReference type="InterPro" id="IPR014755">
    <property type="entry name" value="Cu-Rt/internalin_Ig-like"/>
</dbReference>
<evidence type="ECO:0000259" key="4">
    <source>
        <dbReference type="PROSITE" id="PS51781"/>
    </source>
</evidence>
<evidence type="ECO:0000256" key="1">
    <source>
        <dbReference type="ARBA" id="ARBA00022729"/>
    </source>
</evidence>
<protein>
    <submittedName>
        <fullName evidence="5">N-acetylmuramoyl-L-alanine amidase</fullName>
        <ecNumber evidence="5">3.5.1.28</ecNumber>
    </submittedName>
</protein>
<organism evidence="5 6">
    <name type="scientific">Aquibacillus salsiterrae</name>
    <dbReference type="NCBI Taxonomy" id="2950439"/>
    <lineage>
        <taxon>Bacteria</taxon>
        <taxon>Bacillati</taxon>
        <taxon>Bacillota</taxon>
        <taxon>Bacilli</taxon>
        <taxon>Bacillales</taxon>
        <taxon>Bacillaceae</taxon>
        <taxon>Aquibacillus</taxon>
    </lineage>
</organism>
<dbReference type="Pfam" id="PF13205">
    <property type="entry name" value="Big_5"/>
    <property type="match status" value="1"/>
</dbReference>
<dbReference type="Proteomes" id="UP001145069">
    <property type="component" value="Unassembled WGS sequence"/>
</dbReference>
<dbReference type="SMART" id="SM00646">
    <property type="entry name" value="Ami_3"/>
    <property type="match status" value="1"/>
</dbReference>
<evidence type="ECO:0000256" key="2">
    <source>
        <dbReference type="ARBA" id="ARBA00022801"/>
    </source>
</evidence>
<dbReference type="GO" id="GO:0008745">
    <property type="term" value="F:N-acetylmuramoyl-L-alanine amidase activity"/>
    <property type="evidence" value="ECO:0007669"/>
    <property type="project" value="UniProtKB-EC"/>
</dbReference>
<keyword evidence="2 5" id="KW-0378">Hydrolase</keyword>
<evidence type="ECO:0000313" key="6">
    <source>
        <dbReference type="Proteomes" id="UP001145069"/>
    </source>
</evidence>
<dbReference type="Pfam" id="PF08239">
    <property type="entry name" value="SH3_3"/>
    <property type="match status" value="1"/>
</dbReference>
<dbReference type="Gene3D" id="2.60.40.1220">
    <property type="match status" value="1"/>
</dbReference>
<dbReference type="SMART" id="SM00287">
    <property type="entry name" value="SH3b"/>
    <property type="match status" value="1"/>
</dbReference>
<dbReference type="EMBL" id="JAMQKC010000002">
    <property type="protein sequence ID" value="MDC3416115.1"/>
    <property type="molecule type" value="Genomic_DNA"/>
</dbReference>
<evidence type="ECO:0000256" key="3">
    <source>
        <dbReference type="ARBA" id="ARBA00023316"/>
    </source>
</evidence>
<keyword evidence="3" id="KW-0961">Cell wall biogenesis/degradation</keyword>
<dbReference type="InterPro" id="IPR050695">
    <property type="entry name" value="N-acetylmuramoyl_amidase_3"/>
</dbReference>
<keyword evidence="6" id="KW-1185">Reference proteome</keyword>
<gene>
    <name evidence="5" type="ORF">NC799_04200</name>
</gene>
<dbReference type="EC" id="3.5.1.28" evidence="5"/>
<reference evidence="5" key="1">
    <citation type="submission" date="2022-06" db="EMBL/GenBank/DDBJ databases">
        <title>Aquibacillus sp. a new bacterium isolated from soil saline samples.</title>
        <authorList>
            <person name="Galisteo C."/>
            <person name="De La Haba R."/>
            <person name="Sanchez-Porro C."/>
            <person name="Ventosa A."/>
        </authorList>
    </citation>
    <scope>NUCLEOTIDE SEQUENCE</scope>
    <source>
        <strain evidence="5">3ASR75-54</strain>
    </source>
</reference>
<dbReference type="Pfam" id="PF01520">
    <property type="entry name" value="Amidase_3"/>
    <property type="match status" value="1"/>
</dbReference>
<dbReference type="InterPro" id="IPR002508">
    <property type="entry name" value="MurNAc-LAA_cat"/>
</dbReference>
<dbReference type="InterPro" id="IPR003646">
    <property type="entry name" value="SH3-like_bac-type"/>
</dbReference>
<proteinExistence type="predicted"/>
<dbReference type="InterPro" id="IPR032812">
    <property type="entry name" value="SbsA_Ig"/>
</dbReference>
<comment type="caution">
    <text evidence="5">The sequence shown here is derived from an EMBL/GenBank/DDBJ whole genome shotgun (WGS) entry which is preliminary data.</text>
</comment>
<dbReference type="PANTHER" id="PTHR30404:SF0">
    <property type="entry name" value="N-ACETYLMURAMOYL-L-ALANINE AMIDASE AMIC"/>
    <property type="match status" value="1"/>
</dbReference>
<dbReference type="CDD" id="cd02696">
    <property type="entry name" value="MurNAc-LAA"/>
    <property type="match status" value="1"/>
</dbReference>
<dbReference type="Gene3D" id="2.30.30.40">
    <property type="entry name" value="SH3 Domains"/>
    <property type="match status" value="1"/>
</dbReference>
<dbReference type="RefSeq" id="WP_272445098.1">
    <property type="nucleotide sequence ID" value="NZ_JAMQKC010000002.1"/>
</dbReference>
<dbReference type="Gene3D" id="3.40.630.40">
    <property type="entry name" value="Zn-dependent exopeptidases"/>
    <property type="match status" value="1"/>
</dbReference>
<accession>A0A9X3WDJ4</accession>
<dbReference type="AlphaFoldDB" id="A0A9X3WDJ4"/>
<feature type="domain" description="SH3b" evidence="4">
    <location>
        <begin position="142"/>
        <end position="204"/>
    </location>
</feature>
<name>A0A9X3WDJ4_9BACI</name>
<dbReference type="GO" id="GO:0030288">
    <property type="term" value="C:outer membrane-bounded periplasmic space"/>
    <property type="evidence" value="ECO:0007669"/>
    <property type="project" value="TreeGrafter"/>
</dbReference>
<dbReference type="PANTHER" id="PTHR30404">
    <property type="entry name" value="N-ACETYLMURAMOYL-L-ALANINE AMIDASE"/>
    <property type="match status" value="1"/>
</dbReference>
<dbReference type="PROSITE" id="PS51781">
    <property type="entry name" value="SH3B"/>
    <property type="match status" value="1"/>
</dbReference>
<dbReference type="GO" id="GO:0009253">
    <property type="term" value="P:peptidoglycan catabolic process"/>
    <property type="evidence" value="ECO:0007669"/>
    <property type="project" value="InterPro"/>
</dbReference>
<dbReference type="SUPFAM" id="SSF53187">
    <property type="entry name" value="Zn-dependent exopeptidases"/>
    <property type="match status" value="1"/>
</dbReference>